<proteinExistence type="predicted"/>
<evidence type="ECO:0000256" key="1">
    <source>
        <dbReference type="SAM" id="Phobius"/>
    </source>
</evidence>
<dbReference type="SMART" id="SM00671">
    <property type="entry name" value="SEL1"/>
    <property type="match status" value="4"/>
</dbReference>
<name>A0A831W525_9GAMM</name>
<dbReference type="InterPro" id="IPR006597">
    <property type="entry name" value="Sel1-like"/>
</dbReference>
<comment type="caution">
    <text evidence="3">The sequence shown here is derived from an EMBL/GenBank/DDBJ whole genome shotgun (WGS) entry which is preliminary data.</text>
</comment>
<gene>
    <name evidence="3" type="ORF">ENI96_06355</name>
</gene>
<organism evidence="3">
    <name type="scientific">Sedimenticola thiotaurini</name>
    <dbReference type="NCBI Taxonomy" id="1543721"/>
    <lineage>
        <taxon>Bacteria</taxon>
        <taxon>Pseudomonadati</taxon>
        <taxon>Pseudomonadota</taxon>
        <taxon>Gammaproteobacteria</taxon>
        <taxon>Chromatiales</taxon>
        <taxon>Sedimenticolaceae</taxon>
        <taxon>Sedimenticola</taxon>
    </lineage>
</organism>
<keyword evidence="1" id="KW-0812">Transmembrane</keyword>
<keyword evidence="1" id="KW-0472">Membrane</keyword>
<protein>
    <recommendedName>
        <fullName evidence="2">Peptidoglycan binding-like domain-containing protein</fullName>
    </recommendedName>
</protein>
<sequence>MAGRNRGDTPTEAKMNERRSLLRLPALMLLLLFLANGCAYLPGQPDNDAVARVRGAAEQGDPRSQYRLGLLYTNGTRLPQDHAKAVKWFGKAARNGHREAQYMLGIAYYAGRGVAGDPGRARHWLLQAADQGHARAQFQLGEIYMNGHGVPREPTWAARWYGKAAEQGHVKAQFALGVAFASGLGLPVNRVRACQWLTLAQRAGHDRAGQVAEKVCGQLSGGQRKRALGLADDWHPAADLPLWKDRPTNRYIQYRLMHLGFDPGPVDGIYGRQTGRAVKRYLSESDADDGLVTRQQLVERLRRQSVVSQHP</sequence>
<dbReference type="InterPro" id="IPR002477">
    <property type="entry name" value="Peptidoglycan-bd-like"/>
</dbReference>
<dbReference type="EMBL" id="DRKP01000070">
    <property type="protein sequence ID" value="HEB96033.1"/>
    <property type="molecule type" value="Genomic_DNA"/>
</dbReference>
<accession>A0A831W525</accession>
<feature type="domain" description="Peptidoglycan binding-like" evidence="2">
    <location>
        <begin position="251"/>
        <end position="281"/>
    </location>
</feature>
<dbReference type="InterPro" id="IPR052748">
    <property type="entry name" value="ISR_Activator"/>
</dbReference>
<evidence type="ECO:0000259" key="2">
    <source>
        <dbReference type="Pfam" id="PF01471"/>
    </source>
</evidence>
<reference evidence="3" key="1">
    <citation type="journal article" date="2020" name="mSystems">
        <title>Genome- and Community-Level Interaction Insights into Carbon Utilization and Element Cycling Functions of Hydrothermarchaeota in Hydrothermal Sediment.</title>
        <authorList>
            <person name="Zhou Z."/>
            <person name="Liu Y."/>
            <person name="Xu W."/>
            <person name="Pan J."/>
            <person name="Luo Z.H."/>
            <person name="Li M."/>
        </authorList>
    </citation>
    <scope>NUCLEOTIDE SEQUENCE [LARGE SCALE GENOMIC DNA]</scope>
    <source>
        <strain evidence="3">HyVt-443</strain>
    </source>
</reference>
<feature type="transmembrane region" description="Helical" evidence="1">
    <location>
        <begin position="21"/>
        <end position="42"/>
    </location>
</feature>
<dbReference type="InterPro" id="IPR036366">
    <property type="entry name" value="PGBDSf"/>
</dbReference>
<dbReference type="InterPro" id="IPR036365">
    <property type="entry name" value="PGBD-like_sf"/>
</dbReference>
<dbReference type="PANTHER" id="PTHR45011:SF1">
    <property type="entry name" value="DAP3-BINDING CELL DEATH ENHANCER 1"/>
    <property type="match status" value="1"/>
</dbReference>
<dbReference type="PANTHER" id="PTHR45011">
    <property type="entry name" value="DAP3-BINDING CELL DEATH ENHANCER 1"/>
    <property type="match status" value="1"/>
</dbReference>
<dbReference type="SUPFAM" id="SSF47090">
    <property type="entry name" value="PGBD-like"/>
    <property type="match status" value="1"/>
</dbReference>
<dbReference type="Gene3D" id="1.25.40.10">
    <property type="entry name" value="Tetratricopeptide repeat domain"/>
    <property type="match status" value="1"/>
</dbReference>
<evidence type="ECO:0000313" key="3">
    <source>
        <dbReference type="EMBL" id="HEB96033.1"/>
    </source>
</evidence>
<dbReference type="Pfam" id="PF08238">
    <property type="entry name" value="Sel1"/>
    <property type="match status" value="4"/>
</dbReference>
<dbReference type="Pfam" id="PF01471">
    <property type="entry name" value="PG_binding_1"/>
    <property type="match status" value="1"/>
</dbReference>
<dbReference type="InterPro" id="IPR011990">
    <property type="entry name" value="TPR-like_helical_dom_sf"/>
</dbReference>
<dbReference type="SUPFAM" id="SSF81901">
    <property type="entry name" value="HCP-like"/>
    <property type="match status" value="1"/>
</dbReference>
<keyword evidence="1" id="KW-1133">Transmembrane helix</keyword>
<dbReference type="Gene3D" id="1.10.101.10">
    <property type="entry name" value="PGBD-like superfamily/PGBD"/>
    <property type="match status" value="1"/>
</dbReference>
<dbReference type="AlphaFoldDB" id="A0A831W525"/>
<dbReference type="Proteomes" id="UP000886251">
    <property type="component" value="Unassembled WGS sequence"/>
</dbReference>